<dbReference type="Proteomes" id="UP000183507">
    <property type="component" value="Unassembled WGS sequence"/>
</dbReference>
<sequence length="45" mass="5146">MRVRKLIVIEAGEISELALHLKATDTYSNSSIIVNEVLIIWKIKH</sequence>
<protein>
    <submittedName>
        <fullName evidence="1">Uncharacterized protein</fullName>
    </submittedName>
</protein>
<reference evidence="2" key="1">
    <citation type="submission" date="2016-10" db="EMBL/GenBank/DDBJ databases">
        <authorList>
            <person name="Varghese N."/>
        </authorList>
    </citation>
    <scope>NUCLEOTIDE SEQUENCE [LARGE SCALE GENOMIC DNA]</scope>
    <source>
        <strain evidence="2">KPR-7A</strain>
    </source>
</reference>
<accession>A0A1G6S3X2</accession>
<name>A0A1G6S3X2_9BACI</name>
<organism evidence="1 2">
    <name type="scientific">Bacillus wiedmannii</name>
    <dbReference type="NCBI Taxonomy" id="1890302"/>
    <lineage>
        <taxon>Bacteria</taxon>
        <taxon>Bacillati</taxon>
        <taxon>Bacillota</taxon>
        <taxon>Bacilli</taxon>
        <taxon>Bacillales</taxon>
        <taxon>Bacillaceae</taxon>
        <taxon>Bacillus</taxon>
        <taxon>Bacillus cereus group</taxon>
    </lineage>
</organism>
<proteinExistence type="predicted"/>
<dbReference type="EMBL" id="FMZR01000004">
    <property type="protein sequence ID" value="SDD11558.1"/>
    <property type="molecule type" value="Genomic_DNA"/>
</dbReference>
<evidence type="ECO:0000313" key="1">
    <source>
        <dbReference type="EMBL" id="SDD11558.1"/>
    </source>
</evidence>
<dbReference type="AlphaFoldDB" id="A0A1G6S3X2"/>
<evidence type="ECO:0000313" key="2">
    <source>
        <dbReference type="Proteomes" id="UP000183507"/>
    </source>
</evidence>
<gene>
    <name evidence="1" type="ORF">SAMN04487767_104419</name>
</gene>